<gene>
    <name evidence="1" type="primary">WBGene00273870</name>
</gene>
<evidence type="ECO:0000313" key="2">
    <source>
        <dbReference type="Proteomes" id="UP000005239"/>
    </source>
</evidence>
<reference evidence="2" key="1">
    <citation type="journal article" date="2008" name="Nat. Genet.">
        <title>The Pristionchus pacificus genome provides a unique perspective on nematode lifestyle and parasitism.</title>
        <authorList>
            <person name="Dieterich C."/>
            <person name="Clifton S.W."/>
            <person name="Schuster L.N."/>
            <person name="Chinwalla A."/>
            <person name="Delehaunty K."/>
            <person name="Dinkelacker I."/>
            <person name="Fulton L."/>
            <person name="Fulton R."/>
            <person name="Godfrey J."/>
            <person name="Minx P."/>
            <person name="Mitreva M."/>
            <person name="Roeseler W."/>
            <person name="Tian H."/>
            <person name="Witte H."/>
            <person name="Yang S.P."/>
            <person name="Wilson R.K."/>
            <person name="Sommer R.J."/>
        </authorList>
    </citation>
    <scope>NUCLEOTIDE SEQUENCE [LARGE SCALE GENOMIC DNA]</scope>
    <source>
        <strain evidence="2">PS312</strain>
    </source>
</reference>
<organism evidence="1 2">
    <name type="scientific">Pristionchus pacificus</name>
    <name type="common">Parasitic nematode worm</name>
    <dbReference type="NCBI Taxonomy" id="54126"/>
    <lineage>
        <taxon>Eukaryota</taxon>
        <taxon>Metazoa</taxon>
        <taxon>Ecdysozoa</taxon>
        <taxon>Nematoda</taxon>
        <taxon>Chromadorea</taxon>
        <taxon>Rhabditida</taxon>
        <taxon>Rhabditina</taxon>
        <taxon>Diplogasteromorpha</taxon>
        <taxon>Diplogasteroidea</taxon>
        <taxon>Neodiplogasteridae</taxon>
        <taxon>Pristionchus</taxon>
    </lineage>
</organism>
<dbReference type="EnsemblMetazoa" id="PPA35501.1">
    <property type="protein sequence ID" value="PPA35501.1"/>
    <property type="gene ID" value="WBGene00273870"/>
</dbReference>
<name>A0A2A6B8I6_PRIPA</name>
<protein>
    <submittedName>
        <fullName evidence="1">Uncharacterized protein</fullName>
    </submittedName>
</protein>
<proteinExistence type="predicted"/>
<keyword evidence="2" id="KW-1185">Reference proteome</keyword>
<dbReference type="Proteomes" id="UP000005239">
    <property type="component" value="Unassembled WGS sequence"/>
</dbReference>
<sequence length="88" mass="9625">MAQDLFIFTRPEWSARSTLWWSGVRAIDGTTVHAKGRPFSTICCYYSCAILGQHFLGGSDRGIRRSEVVSVAAKRFAVRPATVATSGS</sequence>
<accession>A0A8R1YWU0</accession>
<evidence type="ECO:0000313" key="1">
    <source>
        <dbReference type="EnsemblMetazoa" id="PPA35501.1"/>
    </source>
</evidence>
<accession>A0A2A6B8I6</accession>
<dbReference type="AlphaFoldDB" id="A0A2A6B8I6"/>
<reference evidence="1" key="2">
    <citation type="submission" date="2022-06" db="UniProtKB">
        <authorList>
            <consortium name="EnsemblMetazoa"/>
        </authorList>
    </citation>
    <scope>IDENTIFICATION</scope>
    <source>
        <strain evidence="1">PS312</strain>
    </source>
</reference>